<dbReference type="Proteomes" id="UP001320420">
    <property type="component" value="Unassembled WGS sequence"/>
</dbReference>
<evidence type="ECO:0000313" key="3">
    <source>
        <dbReference type="EMBL" id="KAK7755406.1"/>
    </source>
</evidence>
<dbReference type="EMBL" id="JAKJXP020000013">
    <property type="protein sequence ID" value="KAK7755406.1"/>
    <property type="molecule type" value="Genomic_DNA"/>
</dbReference>
<evidence type="ECO:0000259" key="2">
    <source>
        <dbReference type="Pfam" id="PF09362"/>
    </source>
</evidence>
<protein>
    <recommendedName>
        <fullName evidence="2">DUF1996 domain-containing protein</fullName>
    </recommendedName>
</protein>
<dbReference type="Pfam" id="PF09362">
    <property type="entry name" value="DUF1996"/>
    <property type="match status" value="1"/>
</dbReference>
<keyword evidence="4" id="KW-1185">Reference proteome</keyword>
<dbReference type="AlphaFoldDB" id="A0AAN9YS40"/>
<dbReference type="InterPro" id="IPR018535">
    <property type="entry name" value="DUF1996"/>
</dbReference>
<name>A0AAN9YS40_9PEZI</name>
<dbReference type="PANTHER" id="PTHR43662:SF5">
    <property type="entry name" value="DUF1996 DOMAIN-CONTAINING PROTEIN"/>
    <property type="match status" value="1"/>
</dbReference>
<feature type="domain" description="DUF1996" evidence="2">
    <location>
        <begin position="34"/>
        <end position="295"/>
    </location>
</feature>
<reference evidence="3 4" key="1">
    <citation type="submission" date="2024-02" db="EMBL/GenBank/DDBJ databases">
        <title>De novo assembly and annotation of 12 fungi associated with fruit tree decline syndrome in Ontario, Canada.</title>
        <authorList>
            <person name="Sulman M."/>
            <person name="Ellouze W."/>
            <person name="Ilyukhin E."/>
        </authorList>
    </citation>
    <scope>NUCLEOTIDE SEQUENCE [LARGE SCALE GENOMIC DNA]</scope>
    <source>
        <strain evidence="3 4">M11/M66-122</strain>
    </source>
</reference>
<keyword evidence="1" id="KW-0732">Signal</keyword>
<evidence type="ECO:0000256" key="1">
    <source>
        <dbReference type="SAM" id="SignalP"/>
    </source>
</evidence>
<sequence length="352" mass="38508">MRRYFSLTLALVAPALVQAALRFGCSALSVQRLDPLVEPGSIPSAHVHQIVGGNAFNATMEGDIGEQATCTTCVFSEDFSNYWTAVLYFRHANGTYKRVPQYANAFLDDGVTRVNGGMTVYYTQQDFGSNGDQKITAFQPVGGFRMTVGSPETDTEDGAKGHPGLRYTCLQDVYTRGSETIEFPKEPCPGGIMAIHHFPSFLPLSANGQFRCWDGKNLDSPDHQSHMYNTAGEGFATAGPCPESHPVRMPQVAYETMWDTTYFNGMWPEDGSQPFVWSFADSKGYGTHADYVFGWKGDSLQRAMDSDCMFQGCEGSVLEVQSTAEQNKCAVESTVDEDVDGWLTALPGQGGM</sequence>
<feature type="chain" id="PRO_5043000511" description="DUF1996 domain-containing protein" evidence="1">
    <location>
        <begin position="20"/>
        <end position="352"/>
    </location>
</feature>
<feature type="signal peptide" evidence="1">
    <location>
        <begin position="1"/>
        <end position="19"/>
    </location>
</feature>
<proteinExistence type="predicted"/>
<evidence type="ECO:0000313" key="4">
    <source>
        <dbReference type="Proteomes" id="UP001320420"/>
    </source>
</evidence>
<accession>A0AAN9YS40</accession>
<gene>
    <name evidence="3" type="ORF">SLS62_002633</name>
</gene>
<dbReference type="PANTHER" id="PTHR43662">
    <property type="match status" value="1"/>
</dbReference>
<organism evidence="3 4">
    <name type="scientific">Diatrype stigma</name>
    <dbReference type="NCBI Taxonomy" id="117547"/>
    <lineage>
        <taxon>Eukaryota</taxon>
        <taxon>Fungi</taxon>
        <taxon>Dikarya</taxon>
        <taxon>Ascomycota</taxon>
        <taxon>Pezizomycotina</taxon>
        <taxon>Sordariomycetes</taxon>
        <taxon>Xylariomycetidae</taxon>
        <taxon>Xylariales</taxon>
        <taxon>Diatrypaceae</taxon>
        <taxon>Diatrype</taxon>
    </lineage>
</organism>
<comment type="caution">
    <text evidence="3">The sequence shown here is derived from an EMBL/GenBank/DDBJ whole genome shotgun (WGS) entry which is preliminary data.</text>
</comment>